<dbReference type="GO" id="GO:0005524">
    <property type="term" value="F:ATP binding"/>
    <property type="evidence" value="ECO:0007669"/>
    <property type="project" value="UniProtKB-KW"/>
</dbReference>
<dbReference type="NCBIfam" id="TIGR01727">
    <property type="entry name" value="oligo_HPY"/>
    <property type="match status" value="1"/>
</dbReference>
<name>A0A1G6LK44_9PROT</name>
<dbReference type="InterPro" id="IPR013563">
    <property type="entry name" value="Oligopep_ABC_C"/>
</dbReference>
<evidence type="ECO:0000259" key="10">
    <source>
        <dbReference type="PROSITE" id="PS50893"/>
    </source>
</evidence>
<dbReference type="FunFam" id="3.40.50.300:FF:000016">
    <property type="entry name" value="Oligopeptide ABC transporter ATP-binding component"/>
    <property type="match status" value="1"/>
</dbReference>
<dbReference type="Gene3D" id="3.40.50.300">
    <property type="entry name" value="P-loop containing nucleotide triphosphate hydrolases"/>
    <property type="match status" value="1"/>
</dbReference>
<dbReference type="PANTHER" id="PTHR43297:SF14">
    <property type="entry name" value="ATPASE AAA-TYPE CORE DOMAIN-CONTAINING PROTEIN"/>
    <property type="match status" value="1"/>
</dbReference>
<keyword evidence="7 11" id="KW-0067">ATP-binding</keyword>
<evidence type="ECO:0000256" key="3">
    <source>
        <dbReference type="ARBA" id="ARBA00022448"/>
    </source>
</evidence>
<dbReference type="InterPro" id="IPR050388">
    <property type="entry name" value="ABC_Ni/Peptide_Import"/>
</dbReference>
<organism evidence="11 12">
    <name type="scientific">Belnapia rosea</name>
    <dbReference type="NCBI Taxonomy" id="938405"/>
    <lineage>
        <taxon>Bacteria</taxon>
        <taxon>Pseudomonadati</taxon>
        <taxon>Pseudomonadota</taxon>
        <taxon>Alphaproteobacteria</taxon>
        <taxon>Acetobacterales</taxon>
        <taxon>Roseomonadaceae</taxon>
        <taxon>Belnapia</taxon>
    </lineage>
</organism>
<dbReference type="InterPro" id="IPR003439">
    <property type="entry name" value="ABC_transporter-like_ATP-bd"/>
</dbReference>
<keyword evidence="8" id="KW-1278">Translocase</keyword>
<dbReference type="AlphaFoldDB" id="A0A1G6LK44"/>
<dbReference type="InterPro" id="IPR027417">
    <property type="entry name" value="P-loop_NTPase"/>
</dbReference>
<dbReference type="InterPro" id="IPR017871">
    <property type="entry name" value="ABC_transporter-like_CS"/>
</dbReference>
<dbReference type="GO" id="GO:0005886">
    <property type="term" value="C:plasma membrane"/>
    <property type="evidence" value="ECO:0007669"/>
    <property type="project" value="UniProtKB-SubCell"/>
</dbReference>
<dbReference type="RefSeq" id="WP_090660841.1">
    <property type="nucleotide sequence ID" value="NZ_FMZX01000001.1"/>
</dbReference>
<keyword evidence="4" id="KW-1003">Cell membrane</keyword>
<comment type="similarity">
    <text evidence="2">Belongs to the ABC transporter superfamily.</text>
</comment>
<evidence type="ECO:0000256" key="2">
    <source>
        <dbReference type="ARBA" id="ARBA00005417"/>
    </source>
</evidence>
<dbReference type="SUPFAM" id="SSF52540">
    <property type="entry name" value="P-loop containing nucleoside triphosphate hydrolases"/>
    <property type="match status" value="1"/>
</dbReference>
<accession>A0A1G6LK44</accession>
<keyword evidence="5" id="KW-0997">Cell inner membrane</keyword>
<evidence type="ECO:0000256" key="8">
    <source>
        <dbReference type="ARBA" id="ARBA00022967"/>
    </source>
</evidence>
<dbReference type="EMBL" id="FMZX01000001">
    <property type="protein sequence ID" value="SDC43529.1"/>
    <property type="molecule type" value="Genomic_DNA"/>
</dbReference>
<dbReference type="CDD" id="cd03257">
    <property type="entry name" value="ABC_NikE_OppD_transporters"/>
    <property type="match status" value="1"/>
</dbReference>
<dbReference type="Pfam" id="PF00005">
    <property type="entry name" value="ABC_tran"/>
    <property type="match status" value="1"/>
</dbReference>
<evidence type="ECO:0000256" key="9">
    <source>
        <dbReference type="ARBA" id="ARBA00023136"/>
    </source>
</evidence>
<dbReference type="PROSITE" id="PS50893">
    <property type="entry name" value="ABC_TRANSPORTER_2"/>
    <property type="match status" value="1"/>
</dbReference>
<sequence>MTVPALAITGLRVGIRSDEGMARILDHIAFSIAPGCILGVVGESGCGKSTLIRTILGILPPAAEIVAGSILFEGEDLRAFSEAELNRAVRGSRIGFVPQDPYLALNPLFTIGAQLLEVMRWHAPGERRSHSTRLVELLRRVQLPDPEAALARYPHQFSGGQRQRLLIAAALACSPRLVIADEPTTALDVTTQQQILRLLRELVDELGIAMLFVTHDLGVVAELCDEVSVIYAGQTVESGPTAAMLDRPLHPYTRALLACHPDRSEGFTGIPGAVPSPLRAPPGCRFAPRCAGARPACTGRSPAPQWPEPGRSVDCILYEAKAAA</sequence>
<dbReference type="Proteomes" id="UP000198925">
    <property type="component" value="Unassembled WGS sequence"/>
</dbReference>
<evidence type="ECO:0000256" key="4">
    <source>
        <dbReference type="ARBA" id="ARBA00022475"/>
    </source>
</evidence>
<dbReference type="InterPro" id="IPR003593">
    <property type="entry name" value="AAA+_ATPase"/>
</dbReference>
<keyword evidence="3" id="KW-0813">Transport</keyword>
<feature type="domain" description="ABC transporter" evidence="10">
    <location>
        <begin position="6"/>
        <end position="257"/>
    </location>
</feature>
<evidence type="ECO:0000313" key="12">
    <source>
        <dbReference type="Proteomes" id="UP000198925"/>
    </source>
</evidence>
<proteinExistence type="inferred from homology"/>
<protein>
    <submittedName>
        <fullName evidence="11">Oligopeptide transport system ATP-binding protein</fullName>
    </submittedName>
</protein>
<comment type="subcellular location">
    <subcellularLocation>
        <location evidence="1">Cell inner membrane</location>
        <topology evidence="1">Peripheral membrane protein</topology>
    </subcellularLocation>
</comment>
<evidence type="ECO:0000256" key="7">
    <source>
        <dbReference type="ARBA" id="ARBA00022840"/>
    </source>
</evidence>
<gene>
    <name evidence="11" type="ORF">SAMN04487779_1001923</name>
</gene>
<dbReference type="SMART" id="SM00382">
    <property type="entry name" value="AAA"/>
    <property type="match status" value="1"/>
</dbReference>
<dbReference type="PANTHER" id="PTHR43297">
    <property type="entry name" value="OLIGOPEPTIDE TRANSPORT ATP-BINDING PROTEIN APPD"/>
    <property type="match status" value="1"/>
</dbReference>
<dbReference type="GO" id="GO:0055085">
    <property type="term" value="P:transmembrane transport"/>
    <property type="evidence" value="ECO:0007669"/>
    <property type="project" value="UniProtKB-ARBA"/>
</dbReference>
<evidence type="ECO:0000256" key="6">
    <source>
        <dbReference type="ARBA" id="ARBA00022741"/>
    </source>
</evidence>
<reference evidence="11 12" key="1">
    <citation type="submission" date="2016-10" db="EMBL/GenBank/DDBJ databases">
        <authorList>
            <person name="de Groot N.N."/>
        </authorList>
    </citation>
    <scope>NUCLEOTIDE SEQUENCE [LARGE SCALE GENOMIC DNA]</scope>
    <source>
        <strain evidence="11 12">CPCC 100156</strain>
    </source>
</reference>
<keyword evidence="9" id="KW-0472">Membrane</keyword>
<evidence type="ECO:0000313" key="11">
    <source>
        <dbReference type="EMBL" id="SDC43529.1"/>
    </source>
</evidence>
<dbReference type="GO" id="GO:0016887">
    <property type="term" value="F:ATP hydrolysis activity"/>
    <property type="evidence" value="ECO:0007669"/>
    <property type="project" value="InterPro"/>
</dbReference>
<dbReference type="GO" id="GO:0015833">
    <property type="term" value="P:peptide transport"/>
    <property type="evidence" value="ECO:0007669"/>
    <property type="project" value="InterPro"/>
</dbReference>
<dbReference type="STRING" id="938405.SAMN02927895_01777"/>
<keyword evidence="12" id="KW-1185">Reference proteome</keyword>
<dbReference type="PROSITE" id="PS00211">
    <property type="entry name" value="ABC_TRANSPORTER_1"/>
    <property type="match status" value="1"/>
</dbReference>
<keyword evidence="6" id="KW-0547">Nucleotide-binding</keyword>
<dbReference type="Pfam" id="PF08352">
    <property type="entry name" value="oligo_HPY"/>
    <property type="match status" value="1"/>
</dbReference>
<evidence type="ECO:0000256" key="1">
    <source>
        <dbReference type="ARBA" id="ARBA00004417"/>
    </source>
</evidence>
<evidence type="ECO:0000256" key="5">
    <source>
        <dbReference type="ARBA" id="ARBA00022519"/>
    </source>
</evidence>